<dbReference type="Proteomes" id="UP000000600">
    <property type="component" value="Unassembled WGS sequence"/>
</dbReference>
<dbReference type="CDD" id="cd00167">
    <property type="entry name" value="SANT"/>
    <property type="match status" value="1"/>
</dbReference>
<gene>
    <name evidence="3" type="ORF">GSPATT00032394001</name>
</gene>
<dbReference type="InParanoid" id="A0BUE5"/>
<dbReference type="SMART" id="SM00717">
    <property type="entry name" value="SANT"/>
    <property type="match status" value="1"/>
</dbReference>
<name>A0BUE5_PARTE</name>
<dbReference type="InterPro" id="IPR009057">
    <property type="entry name" value="Homeodomain-like_sf"/>
</dbReference>
<dbReference type="InterPro" id="IPR017884">
    <property type="entry name" value="SANT_dom"/>
</dbReference>
<accession>A0BUE5</accession>
<organism evidence="3 4">
    <name type="scientific">Paramecium tetraurelia</name>
    <dbReference type="NCBI Taxonomy" id="5888"/>
    <lineage>
        <taxon>Eukaryota</taxon>
        <taxon>Sar</taxon>
        <taxon>Alveolata</taxon>
        <taxon>Ciliophora</taxon>
        <taxon>Intramacronucleata</taxon>
        <taxon>Oligohymenophorea</taxon>
        <taxon>Peniculida</taxon>
        <taxon>Parameciidae</taxon>
        <taxon>Paramecium</taxon>
    </lineage>
</organism>
<dbReference type="OMA" id="ATKINKC"/>
<dbReference type="AlphaFoldDB" id="A0BUE5"/>
<evidence type="ECO:0000256" key="1">
    <source>
        <dbReference type="SAM" id="MobiDB-lite"/>
    </source>
</evidence>
<evidence type="ECO:0000259" key="2">
    <source>
        <dbReference type="PROSITE" id="PS51293"/>
    </source>
</evidence>
<evidence type="ECO:0000313" key="4">
    <source>
        <dbReference type="Proteomes" id="UP000000600"/>
    </source>
</evidence>
<dbReference type="KEGG" id="ptm:GSPATT00032394001"/>
<feature type="domain" description="SANT" evidence="2">
    <location>
        <begin position="44"/>
        <end position="90"/>
    </location>
</feature>
<keyword evidence="4" id="KW-1185">Reference proteome</keyword>
<dbReference type="InterPro" id="IPR039467">
    <property type="entry name" value="TFIIIB_B''_Myb"/>
</dbReference>
<dbReference type="OrthoDB" id="272624at2759"/>
<feature type="region of interest" description="Disordered" evidence="1">
    <location>
        <begin position="1"/>
        <end position="32"/>
    </location>
</feature>
<dbReference type="GeneID" id="5015344"/>
<protein>
    <recommendedName>
        <fullName evidence="2">SANT domain-containing protein</fullName>
    </recommendedName>
</protein>
<reference evidence="3 4" key="1">
    <citation type="journal article" date="2006" name="Nature">
        <title>Global trends of whole-genome duplications revealed by the ciliate Paramecium tetraurelia.</title>
        <authorList>
            <consortium name="Genoscope"/>
            <person name="Aury J.-M."/>
            <person name="Jaillon O."/>
            <person name="Duret L."/>
            <person name="Noel B."/>
            <person name="Jubin C."/>
            <person name="Porcel B.M."/>
            <person name="Segurens B."/>
            <person name="Daubin V."/>
            <person name="Anthouard V."/>
            <person name="Aiach N."/>
            <person name="Arnaiz O."/>
            <person name="Billaut A."/>
            <person name="Beisson J."/>
            <person name="Blanc I."/>
            <person name="Bouhouche K."/>
            <person name="Camara F."/>
            <person name="Duharcourt S."/>
            <person name="Guigo R."/>
            <person name="Gogendeau D."/>
            <person name="Katinka M."/>
            <person name="Keller A.-M."/>
            <person name="Kissmehl R."/>
            <person name="Klotz C."/>
            <person name="Koll F."/>
            <person name="Le Moue A."/>
            <person name="Lepere C."/>
            <person name="Malinsky S."/>
            <person name="Nowacki M."/>
            <person name="Nowak J.K."/>
            <person name="Plattner H."/>
            <person name="Poulain J."/>
            <person name="Ruiz F."/>
            <person name="Serrano V."/>
            <person name="Zagulski M."/>
            <person name="Dessen P."/>
            <person name="Betermier M."/>
            <person name="Weissenbach J."/>
            <person name="Scarpelli C."/>
            <person name="Schachter V."/>
            <person name="Sperling L."/>
            <person name="Meyer E."/>
            <person name="Cohen J."/>
            <person name="Wincker P."/>
        </authorList>
    </citation>
    <scope>NUCLEOTIDE SEQUENCE [LARGE SCALE GENOMIC DNA]</scope>
    <source>
        <strain evidence="3 4">Stock d4-2</strain>
    </source>
</reference>
<proteinExistence type="predicted"/>
<dbReference type="InterPro" id="IPR001005">
    <property type="entry name" value="SANT/Myb"/>
</dbReference>
<evidence type="ECO:0000313" key="3">
    <source>
        <dbReference type="EMBL" id="CAK62162.1"/>
    </source>
</evidence>
<dbReference type="SUPFAM" id="SSF46689">
    <property type="entry name" value="Homeodomain-like"/>
    <property type="match status" value="1"/>
</dbReference>
<dbReference type="EMBL" id="CT868018">
    <property type="protein sequence ID" value="CAK62162.1"/>
    <property type="molecule type" value="Genomic_DNA"/>
</dbReference>
<dbReference type="HOGENOM" id="CLU_1869104_0_0_1"/>
<dbReference type="Pfam" id="PF15963">
    <property type="entry name" value="Myb_DNA-bind_7"/>
    <property type="match status" value="1"/>
</dbReference>
<feature type="compositionally biased region" description="Basic and acidic residues" evidence="1">
    <location>
        <begin position="9"/>
        <end position="21"/>
    </location>
</feature>
<dbReference type="Gene3D" id="1.10.10.60">
    <property type="entry name" value="Homeodomain-like"/>
    <property type="match status" value="1"/>
</dbReference>
<dbReference type="RefSeq" id="XP_001429560.1">
    <property type="nucleotide sequence ID" value="XM_001429523.1"/>
</dbReference>
<sequence length="145" mass="17088">MASLSSEGSAKDSETLKELLKQRPRIQKKQQATKINKCNSNPCWNQEDLKKLEKCVSILGTDFDLIQLLFKNRTRKQIMNKYKKAKIQYDRRHKEKFLRIQEVLKKEKEVQRHRLGSIDSIDLVINLNIIQNIALDIHELSTKKE</sequence>
<dbReference type="PROSITE" id="PS51293">
    <property type="entry name" value="SANT"/>
    <property type="match status" value="1"/>
</dbReference>